<dbReference type="EMBL" id="VZZJ01000020">
    <property type="protein sequence ID" value="KAB1071157.1"/>
    <property type="molecule type" value="Genomic_DNA"/>
</dbReference>
<reference evidence="1 2" key="1">
    <citation type="submission" date="2019-09" db="EMBL/GenBank/DDBJ databases">
        <title>YIM 132548 draft genome.</title>
        <authorList>
            <person name="Jiang L."/>
        </authorList>
    </citation>
    <scope>NUCLEOTIDE SEQUENCE [LARGE SCALE GENOMIC DNA]</scope>
    <source>
        <strain evidence="1 2">YIM 132548</strain>
    </source>
</reference>
<evidence type="ECO:0000313" key="1">
    <source>
        <dbReference type="EMBL" id="KAB1071157.1"/>
    </source>
</evidence>
<protein>
    <submittedName>
        <fullName evidence="1">Transcriptional regulator</fullName>
    </submittedName>
</protein>
<dbReference type="AlphaFoldDB" id="A0A6N6MLI2"/>
<keyword evidence="2" id="KW-1185">Reference proteome</keyword>
<organism evidence="1 2">
    <name type="scientific">Methylobacterium planeticum</name>
    <dbReference type="NCBI Taxonomy" id="2615211"/>
    <lineage>
        <taxon>Bacteria</taxon>
        <taxon>Pseudomonadati</taxon>
        <taxon>Pseudomonadota</taxon>
        <taxon>Alphaproteobacteria</taxon>
        <taxon>Hyphomicrobiales</taxon>
        <taxon>Methylobacteriaceae</taxon>
        <taxon>Methylobacterium</taxon>
    </lineage>
</organism>
<dbReference type="RefSeq" id="WP_150965415.1">
    <property type="nucleotide sequence ID" value="NZ_VZZJ01000020.1"/>
</dbReference>
<gene>
    <name evidence="1" type="ORF">F6X51_19855</name>
</gene>
<evidence type="ECO:0000313" key="2">
    <source>
        <dbReference type="Proteomes" id="UP000441523"/>
    </source>
</evidence>
<comment type="caution">
    <text evidence="1">The sequence shown here is derived from an EMBL/GenBank/DDBJ whole genome shotgun (WGS) entry which is preliminary data.</text>
</comment>
<name>A0A6N6MLI2_9HYPH</name>
<proteinExistence type="predicted"/>
<accession>A0A6N6MLI2</accession>
<dbReference type="Proteomes" id="UP000441523">
    <property type="component" value="Unassembled WGS sequence"/>
</dbReference>
<sequence length="90" mass="8924">MQTASAPPRGGAPVRVVTDAEVVARLRAGVAAAGSQRAYAAAAGLHGPGLCQVLRGRQAPAASHLRAVGVERALVVRDEAPAAGEDASCS</sequence>